<name>A0ABN9SDE2_9DINO</name>
<dbReference type="Gene3D" id="1.20.1050.40">
    <property type="entry name" value="Endopeptidase. Chain P, domain 1"/>
    <property type="match status" value="1"/>
</dbReference>
<proteinExistence type="predicted"/>
<gene>
    <name evidence="2" type="ORF">PCOR1329_LOCUS28252</name>
</gene>
<comment type="caution">
    <text evidence="2">The sequence shown here is derived from an EMBL/GenBank/DDBJ whole genome shotgun (WGS) entry which is preliminary data.</text>
</comment>
<evidence type="ECO:0000256" key="1">
    <source>
        <dbReference type="SAM" id="MobiDB-lite"/>
    </source>
</evidence>
<feature type="region of interest" description="Disordered" evidence="1">
    <location>
        <begin position="1"/>
        <end position="21"/>
    </location>
</feature>
<accession>A0ABN9SDE2</accession>
<dbReference type="Proteomes" id="UP001189429">
    <property type="component" value="Unassembled WGS sequence"/>
</dbReference>
<organism evidence="2 3">
    <name type="scientific">Prorocentrum cordatum</name>
    <dbReference type="NCBI Taxonomy" id="2364126"/>
    <lineage>
        <taxon>Eukaryota</taxon>
        <taxon>Sar</taxon>
        <taxon>Alveolata</taxon>
        <taxon>Dinophyceae</taxon>
        <taxon>Prorocentrales</taxon>
        <taxon>Prorocentraceae</taxon>
        <taxon>Prorocentrum</taxon>
    </lineage>
</organism>
<dbReference type="EMBL" id="CAUYUJ010010390">
    <property type="protein sequence ID" value="CAK0829246.1"/>
    <property type="molecule type" value="Genomic_DNA"/>
</dbReference>
<protein>
    <submittedName>
        <fullName evidence="2">Uncharacterized protein</fullName>
    </submittedName>
</protein>
<feature type="non-terminal residue" evidence="2">
    <location>
        <position position="1"/>
    </location>
</feature>
<keyword evidence="3" id="KW-1185">Reference proteome</keyword>
<feature type="compositionally biased region" description="Pro residues" evidence="1">
    <location>
        <begin position="1"/>
        <end position="12"/>
    </location>
</feature>
<sequence length="147" mass="16187">ECLLPPPPPPASAPGDDMPPFAWPRTVQEIESMVEKVVTDAKANLDAVAALPESELTFEKVIRPLMEAPNFKTNPLVCQAKHLQHCSTDASLREAASKAATAFAACKKDPRRPGVHLFCVGRRLPAEVARLRRLGRRGRRAPTFTRR</sequence>
<dbReference type="InterPro" id="IPR024080">
    <property type="entry name" value="Neurolysin/TOP_N"/>
</dbReference>
<evidence type="ECO:0000313" key="3">
    <source>
        <dbReference type="Proteomes" id="UP001189429"/>
    </source>
</evidence>
<evidence type="ECO:0000313" key="2">
    <source>
        <dbReference type="EMBL" id="CAK0829246.1"/>
    </source>
</evidence>
<reference evidence="2" key="1">
    <citation type="submission" date="2023-10" db="EMBL/GenBank/DDBJ databases">
        <authorList>
            <person name="Chen Y."/>
            <person name="Shah S."/>
            <person name="Dougan E. K."/>
            <person name="Thang M."/>
            <person name="Chan C."/>
        </authorList>
    </citation>
    <scope>NUCLEOTIDE SEQUENCE [LARGE SCALE GENOMIC DNA]</scope>
</reference>